<keyword evidence="2" id="KW-0689">Ribosomal protein</keyword>
<dbReference type="SUPFAM" id="SSF54570">
    <property type="entry name" value="Ribosomal protein S19"/>
    <property type="match status" value="1"/>
</dbReference>
<dbReference type="GO" id="GO:0005840">
    <property type="term" value="C:ribosome"/>
    <property type="evidence" value="ECO:0007669"/>
    <property type="project" value="UniProtKB-KW"/>
</dbReference>
<accession>A0A3P6DI27</accession>
<evidence type="ECO:0000313" key="4">
    <source>
        <dbReference type="EMBL" id="VDD26018.1"/>
    </source>
</evidence>
<comment type="similarity">
    <text evidence="1">Belongs to the universal ribosomal protein uS19 family.</text>
</comment>
<proteinExistence type="inferred from homology"/>
<reference evidence="4" key="1">
    <citation type="submission" date="2018-11" db="EMBL/GenBank/DDBJ databases">
        <authorList>
            <consortium name="Genoscope - CEA"/>
            <person name="William W."/>
        </authorList>
    </citation>
    <scope>NUCLEOTIDE SEQUENCE</scope>
</reference>
<dbReference type="InterPro" id="IPR002222">
    <property type="entry name" value="Ribosomal_uS19"/>
</dbReference>
<evidence type="ECO:0000256" key="1">
    <source>
        <dbReference type="ARBA" id="ARBA00007345"/>
    </source>
</evidence>
<dbReference type="EMBL" id="LR031675">
    <property type="protein sequence ID" value="VDD26018.1"/>
    <property type="molecule type" value="Genomic_DNA"/>
</dbReference>
<gene>
    <name evidence="4" type="ORF">BRASC138T45550Z</name>
</gene>
<organism evidence="4">
    <name type="scientific">Brassica campestris</name>
    <name type="common">Field mustard</name>
    <dbReference type="NCBI Taxonomy" id="3711"/>
    <lineage>
        <taxon>Eukaryota</taxon>
        <taxon>Viridiplantae</taxon>
        <taxon>Streptophyta</taxon>
        <taxon>Embryophyta</taxon>
        <taxon>Tracheophyta</taxon>
        <taxon>Spermatophyta</taxon>
        <taxon>Magnoliopsida</taxon>
        <taxon>eudicotyledons</taxon>
        <taxon>Gunneridae</taxon>
        <taxon>Pentapetalae</taxon>
        <taxon>rosids</taxon>
        <taxon>malvids</taxon>
        <taxon>Brassicales</taxon>
        <taxon>Brassicaceae</taxon>
        <taxon>Brassiceae</taxon>
        <taxon>Brassica</taxon>
    </lineage>
</organism>
<name>A0A3P6DI27_BRACM</name>
<dbReference type="Pfam" id="PF00203">
    <property type="entry name" value="Ribosomal_S19"/>
    <property type="match status" value="1"/>
</dbReference>
<protein>
    <submittedName>
        <fullName evidence="4">Uncharacterized protein</fullName>
    </submittedName>
</protein>
<evidence type="ECO:0000256" key="3">
    <source>
        <dbReference type="ARBA" id="ARBA00023274"/>
    </source>
</evidence>
<dbReference type="Gene3D" id="3.30.860.10">
    <property type="entry name" value="30s Ribosomal Protein S19, Chain A"/>
    <property type="match status" value="1"/>
</dbReference>
<dbReference type="GO" id="GO:1990904">
    <property type="term" value="C:ribonucleoprotein complex"/>
    <property type="evidence" value="ECO:0007669"/>
    <property type="project" value="UniProtKB-KW"/>
</dbReference>
<dbReference type="GO" id="GO:0003735">
    <property type="term" value="F:structural constituent of ribosome"/>
    <property type="evidence" value="ECO:0007669"/>
    <property type="project" value="InterPro"/>
</dbReference>
<dbReference type="GO" id="GO:0006412">
    <property type="term" value="P:translation"/>
    <property type="evidence" value="ECO:0007669"/>
    <property type="project" value="InterPro"/>
</dbReference>
<sequence>MGEHLPVYIIDLMVGHKWGEFSPTINFRGHAKKMIIDLVVN</sequence>
<dbReference type="InterPro" id="IPR023575">
    <property type="entry name" value="Ribosomal_uS19_SF"/>
</dbReference>
<evidence type="ECO:0000256" key="2">
    <source>
        <dbReference type="ARBA" id="ARBA00022980"/>
    </source>
</evidence>
<dbReference type="AlphaFoldDB" id="A0A3P6DI27"/>
<keyword evidence="3" id="KW-0687">Ribonucleoprotein</keyword>